<evidence type="ECO:0000313" key="1">
    <source>
        <dbReference type="EMBL" id="SLJ95772.1"/>
    </source>
</evidence>
<dbReference type="Proteomes" id="UP000190989">
    <property type="component" value="Unassembled WGS sequence"/>
</dbReference>
<dbReference type="PANTHER" id="PTHR36451">
    <property type="entry name" value="PAPS-DEPENDENT SULFOTRANSFERASE STF3"/>
    <property type="match status" value="1"/>
</dbReference>
<sequence length="326" mass="36681">MSGNEELNMHARMERVARGVAGSALKLLDASLAPFVPVRATGPKLPPIFIVGLPRSGTTVVYQAMTTVWRFAYINNITERFPRSNARVSRLLRTHTWRVPPEFSSYVGRTPGPSGPSEGIAFWQHAFPSETHEAVEPEEVDPHRERWLVNSVASLTEQFDAPFLSKVPCNSLRISALAAIFPDALFVVVRRDLMEVAQSLLKARRERCGNARGHYSVIPRGLEELGDLPPVEYVAEQVAMTEIAMREAQESLPDNRFHEIDYVDFCAEPRDVLAQFEQFASDRGLELQWRSTMSRVPPAFEASQGIRMPAVERTTIEKTLVRNRVI</sequence>
<gene>
    <name evidence="1" type="ORF">SAMN06295987_102539</name>
</gene>
<keyword evidence="1" id="KW-0808">Transferase</keyword>
<reference evidence="2" key="1">
    <citation type="submission" date="2017-02" db="EMBL/GenBank/DDBJ databases">
        <authorList>
            <person name="Varghese N."/>
            <person name="Submissions S."/>
        </authorList>
    </citation>
    <scope>NUCLEOTIDE SEQUENCE [LARGE SCALE GENOMIC DNA]</scope>
    <source>
        <strain evidence="2">SM117</strain>
    </source>
</reference>
<protein>
    <submittedName>
        <fullName evidence="1">Sulfotransferase family protein</fullName>
    </submittedName>
</protein>
<name>A0A1U6HJ40_9SPHN</name>
<evidence type="ECO:0000313" key="2">
    <source>
        <dbReference type="Proteomes" id="UP000190989"/>
    </source>
</evidence>
<dbReference type="Gene3D" id="3.40.50.300">
    <property type="entry name" value="P-loop containing nucleotide triphosphate hydrolases"/>
    <property type="match status" value="1"/>
</dbReference>
<dbReference type="EMBL" id="FVZE01000002">
    <property type="protein sequence ID" value="SLJ95772.1"/>
    <property type="molecule type" value="Genomic_DNA"/>
</dbReference>
<dbReference type="InterPro" id="IPR027417">
    <property type="entry name" value="P-loop_NTPase"/>
</dbReference>
<dbReference type="SUPFAM" id="SSF52540">
    <property type="entry name" value="P-loop containing nucleoside triphosphate hydrolases"/>
    <property type="match status" value="1"/>
</dbReference>
<accession>A0A1U6HJ40</accession>
<keyword evidence="2" id="KW-1185">Reference proteome</keyword>
<dbReference type="InterPro" id="IPR052736">
    <property type="entry name" value="Stf3_sulfotransferase"/>
</dbReference>
<dbReference type="AlphaFoldDB" id="A0A1U6HJ40"/>
<dbReference type="GO" id="GO:0016740">
    <property type="term" value="F:transferase activity"/>
    <property type="evidence" value="ECO:0007669"/>
    <property type="project" value="UniProtKB-KW"/>
</dbReference>
<dbReference type="PANTHER" id="PTHR36451:SF1">
    <property type="entry name" value="OMEGA-HYDROXY-BETA-DIHYDROMENAQUINONE-9 SULFOTRANSFERASE STF3"/>
    <property type="match status" value="1"/>
</dbReference>
<organism evidence="1 2">
    <name type="scientific">Novosphingobium mathurense</name>
    <dbReference type="NCBI Taxonomy" id="428990"/>
    <lineage>
        <taxon>Bacteria</taxon>
        <taxon>Pseudomonadati</taxon>
        <taxon>Pseudomonadota</taxon>
        <taxon>Alphaproteobacteria</taxon>
        <taxon>Sphingomonadales</taxon>
        <taxon>Sphingomonadaceae</taxon>
        <taxon>Novosphingobium</taxon>
    </lineage>
</organism>
<dbReference type="Pfam" id="PF13469">
    <property type="entry name" value="Sulfotransfer_3"/>
    <property type="match status" value="1"/>
</dbReference>
<proteinExistence type="predicted"/>